<dbReference type="PANTHER" id="PTHR11669">
    <property type="entry name" value="REPLICATION FACTOR C / DNA POLYMERASE III GAMMA-TAU SUBUNIT"/>
    <property type="match status" value="1"/>
</dbReference>
<evidence type="ECO:0000256" key="1">
    <source>
        <dbReference type="ARBA" id="ARBA00012417"/>
    </source>
</evidence>
<keyword evidence="5" id="KW-0235">DNA replication</keyword>
<feature type="domain" description="DNA polymerase III delta subunit C-terminal" evidence="8">
    <location>
        <begin position="210"/>
        <end position="325"/>
    </location>
</feature>
<evidence type="ECO:0000256" key="5">
    <source>
        <dbReference type="ARBA" id="ARBA00022705"/>
    </source>
</evidence>
<dbReference type="InterPro" id="IPR027417">
    <property type="entry name" value="P-loop_NTPase"/>
</dbReference>
<evidence type="ECO:0000256" key="7">
    <source>
        <dbReference type="ARBA" id="ARBA00049244"/>
    </source>
</evidence>
<comment type="catalytic activity">
    <reaction evidence="7">
        <text>DNA(n) + a 2'-deoxyribonucleoside 5'-triphosphate = DNA(n+1) + diphosphate</text>
        <dbReference type="Rhea" id="RHEA:22508"/>
        <dbReference type="Rhea" id="RHEA-COMP:17339"/>
        <dbReference type="Rhea" id="RHEA-COMP:17340"/>
        <dbReference type="ChEBI" id="CHEBI:33019"/>
        <dbReference type="ChEBI" id="CHEBI:61560"/>
        <dbReference type="ChEBI" id="CHEBI:173112"/>
        <dbReference type="EC" id="2.7.7.7"/>
    </reaction>
</comment>
<keyword evidence="6" id="KW-0239">DNA-directed DNA polymerase</keyword>
<dbReference type="InterPro" id="IPR004622">
    <property type="entry name" value="DNA_pol_HolB"/>
</dbReference>
<dbReference type="PANTHER" id="PTHR11669:SF8">
    <property type="entry name" value="DNA POLYMERASE III SUBUNIT DELTA"/>
    <property type="match status" value="1"/>
</dbReference>
<keyword evidence="3" id="KW-0808">Transferase</keyword>
<dbReference type="GO" id="GO:0009360">
    <property type="term" value="C:DNA polymerase III complex"/>
    <property type="evidence" value="ECO:0007669"/>
    <property type="project" value="InterPro"/>
</dbReference>
<accession>F6DLX0</accession>
<gene>
    <name evidence="9" type="ordered locus">Desru_0112</name>
</gene>
<dbReference type="Gene3D" id="3.40.50.300">
    <property type="entry name" value="P-loop containing nucleotide triphosphate hydrolases"/>
    <property type="match status" value="1"/>
</dbReference>
<keyword evidence="4" id="KW-0548">Nucleotidyltransferase</keyword>
<dbReference type="InterPro" id="IPR015199">
    <property type="entry name" value="DNA_pol_III_delta_C"/>
</dbReference>
<dbReference type="AlphaFoldDB" id="F6DLX0"/>
<evidence type="ECO:0000256" key="4">
    <source>
        <dbReference type="ARBA" id="ARBA00022695"/>
    </source>
</evidence>
<evidence type="ECO:0000256" key="3">
    <source>
        <dbReference type="ARBA" id="ARBA00022679"/>
    </source>
</evidence>
<dbReference type="EMBL" id="CP002780">
    <property type="protein sequence ID" value="AEG58413.1"/>
    <property type="molecule type" value="Genomic_DNA"/>
</dbReference>
<organism evidence="9 10">
    <name type="scientific">Desulforamulus ruminis (strain ATCC 23193 / DSM 2154 / NCIMB 8452 / DL)</name>
    <name type="common">Desulfotomaculum ruminis</name>
    <dbReference type="NCBI Taxonomy" id="696281"/>
    <lineage>
        <taxon>Bacteria</taxon>
        <taxon>Bacillati</taxon>
        <taxon>Bacillota</taxon>
        <taxon>Clostridia</taxon>
        <taxon>Eubacteriales</taxon>
        <taxon>Peptococcaceae</taxon>
        <taxon>Desulforamulus</taxon>
    </lineage>
</organism>
<reference evidence="10" key="1">
    <citation type="submission" date="2011-05" db="EMBL/GenBank/DDBJ databases">
        <title>Complete sequence of Desulfotomaculum ruminis DSM 2154.</title>
        <authorList>
            <person name="Lucas S."/>
            <person name="Copeland A."/>
            <person name="Lapidus A."/>
            <person name="Cheng J.-F."/>
            <person name="Goodwin L."/>
            <person name="Pitluck S."/>
            <person name="Lu M."/>
            <person name="Detter J.C."/>
            <person name="Han C."/>
            <person name="Tapia R."/>
            <person name="Land M."/>
            <person name="Hauser L."/>
            <person name="Kyrpides N."/>
            <person name="Ivanova N."/>
            <person name="Mikhailova N."/>
            <person name="Pagani I."/>
            <person name="Stams A.J.M."/>
            <person name="Plugge C.M."/>
            <person name="Muyzer G."/>
            <person name="Kuever J."/>
            <person name="Parshina S.N."/>
            <person name="Ivanova A.E."/>
            <person name="Nazina T.N."/>
            <person name="Brambilla E."/>
            <person name="Spring S."/>
            <person name="Klenk H.-P."/>
            <person name="Woyke T."/>
        </authorList>
    </citation>
    <scope>NUCLEOTIDE SEQUENCE [LARGE SCALE GENOMIC DNA]</scope>
    <source>
        <strain evidence="10">ATCC 23193 / DSM 2154 / NCIB 8452 / DL</strain>
    </source>
</reference>
<reference evidence="9 10" key="2">
    <citation type="journal article" date="2012" name="Stand. Genomic Sci.">
        <title>Complete genome sequence of the sulfate-reducing firmicute Desulfotomaculum ruminis type strain (DL(T)).</title>
        <authorList>
            <person name="Spring S."/>
            <person name="Visser M."/>
            <person name="Lu M."/>
            <person name="Copeland A."/>
            <person name="Lapidus A."/>
            <person name="Lucas S."/>
            <person name="Cheng J.F."/>
            <person name="Han C."/>
            <person name="Tapia R."/>
            <person name="Goodwin L.A."/>
            <person name="Pitluck S."/>
            <person name="Ivanova N."/>
            <person name="Land M."/>
            <person name="Hauser L."/>
            <person name="Larimer F."/>
            <person name="Rohde M."/>
            <person name="Goker M."/>
            <person name="Detter J.C."/>
            <person name="Kyrpides N.C."/>
            <person name="Woyke T."/>
            <person name="Schaap P.J."/>
            <person name="Plugge C.M."/>
            <person name="Muyzer G."/>
            <person name="Kuever J."/>
            <person name="Pereira I.A."/>
            <person name="Parshina S.N."/>
            <person name="Bernier-Latmani R."/>
            <person name="Stams A.J."/>
            <person name="Klenk H.P."/>
        </authorList>
    </citation>
    <scope>NUCLEOTIDE SEQUENCE [LARGE SCALE GENOMIC DNA]</scope>
    <source>
        <strain evidence="10">ATCC 23193 / DSM 2154 / NCIB 8452 / DL</strain>
    </source>
</reference>
<dbReference type="STRING" id="696281.Desru_0112"/>
<proteinExistence type="predicted"/>
<evidence type="ECO:0000259" key="8">
    <source>
        <dbReference type="Pfam" id="PF09115"/>
    </source>
</evidence>
<dbReference type="GO" id="GO:0003887">
    <property type="term" value="F:DNA-directed DNA polymerase activity"/>
    <property type="evidence" value="ECO:0007669"/>
    <property type="project" value="UniProtKB-KW"/>
</dbReference>
<dbReference type="RefSeq" id="WP_013840195.1">
    <property type="nucleotide sequence ID" value="NC_015589.1"/>
</dbReference>
<dbReference type="GO" id="GO:0006261">
    <property type="term" value="P:DNA-templated DNA replication"/>
    <property type="evidence" value="ECO:0007669"/>
    <property type="project" value="TreeGrafter"/>
</dbReference>
<evidence type="ECO:0000256" key="2">
    <source>
        <dbReference type="ARBA" id="ARBA00014363"/>
    </source>
</evidence>
<dbReference type="eggNOG" id="COG2812">
    <property type="taxonomic scope" value="Bacteria"/>
</dbReference>
<dbReference type="SUPFAM" id="SSF52540">
    <property type="entry name" value="P-loop containing nucleoside triphosphate hydrolases"/>
    <property type="match status" value="1"/>
</dbReference>
<dbReference type="KEGG" id="dru:Desru_0112"/>
<protein>
    <recommendedName>
        <fullName evidence="2">DNA polymerase III subunit delta'</fullName>
        <ecNumber evidence="1">2.7.7.7</ecNumber>
    </recommendedName>
</protein>
<dbReference type="InterPro" id="IPR050238">
    <property type="entry name" value="DNA_Rep/Repair_Clamp_Loader"/>
</dbReference>
<dbReference type="NCBIfam" id="TIGR00678">
    <property type="entry name" value="holB"/>
    <property type="match status" value="1"/>
</dbReference>
<dbReference type="EC" id="2.7.7.7" evidence="1"/>
<keyword evidence="10" id="KW-1185">Reference proteome</keyword>
<dbReference type="HOGENOM" id="CLU_006229_4_5_9"/>
<dbReference type="Pfam" id="PF13177">
    <property type="entry name" value="DNA_pol3_delta2"/>
    <property type="match status" value="1"/>
</dbReference>
<sequence>MYKLSDIIGHQEMIRTLKHAVQRDRVAHAYLFMGPPRIGKGTVAERFAGSLLCDEPRDGDACGLCRSCRQQSGGNHPDLHRLRPSGASIKIEQIRELQRQVQFKPYQSRRQVILMEMVEAMTTEAANCFLKTLEEPVGETVFLLLTHQPQALLPTILSRCQQLALRPLSQREVAEGLLKLCHLDPQQADKLAALTGGSLGLAVRLADGSESWDVRNRVLEMVQRFPEMQKAQALSMAEELSSDRAAALEGLGLMLLWFRDLLVYHYTSDPGLLINRDVLDKLGRQSACYAPAGLVAILEDIKQAKDHIEGNANTRLALEVLMLKIHSYGGSYNVR</sequence>
<dbReference type="Proteomes" id="UP000009234">
    <property type="component" value="Chromosome"/>
</dbReference>
<evidence type="ECO:0000313" key="10">
    <source>
        <dbReference type="Proteomes" id="UP000009234"/>
    </source>
</evidence>
<dbReference type="FunFam" id="3.40.50.300:FF:001255">
    <property type="entry name" value="DNA polymerase III subunit delta"/>
    <property type="match status" value="1"/>
</dbReference>
<dbReference type="GO" id="GO:0003677">
    <property type="term" value="F:DNA binding"/>
    <property type="evidence" value="ECO:0007669"/>
    <property type="project" value="InterPro"/>
</dbReference>
<name>F6DLX0_DESRL</name>
<evidence type="ECO:0000256" key="6">
    <source>
        <dbReference type="ARBA" id="ARBA00022932"/>
    </source>
</evidence>
<dbReference type="GO" id="GO:0008408">
    <property type="term" value="F:3'-5' exonuclease activity"/>
    <property type="evidence" value="ECO:0007669"/>
    <property type="project" value="InterPro"/>
</dbReference>
<dbReference type="Pfam" id="PF09115">
    <property type="entry name" value="DNApol3-delta_C"/>
    <property type="match status" value="1"/>
</dbReference>
<evidence type="ECO:0000313" key="9">
    <source>
        <dbReference type="EMBL" id="AEG58413.1"/>
    </source>
</evidence>